<dbReference type="Proteomes" id="UP001153076">
    <property type="component" value="Unassembled WGS sequence"/>
</dbReference>
<evidence type="ECO:0000313" key="2">
    <source>
        <dbReference type="EMBL" id="KAJ8423786.1"/>
    </source>
</evidence>
<dbReference type="OrthoDB" id="1194411at2759"/>
<keyword evidence="1" id="KW-0175">Coiled coil</keyword>
<organism evidence="2 3">
    <name type="scientific">Carnegiea gigantea</name>
    <dbReference type="NCBI Taxonomy" id="171969"/>
    <lineage>
        <taxon>Eukaryota</taxon>
        <taxon>Viridiplantae</taxon>
        <taxon>Streptophyta</taxon>
        <taxon>Embryophyta</taxon>
        <taxon>Tracheophyta</taxon>
        <taxon>Spermatophyta</taxon>
        <taxon>Magnoliopsida</taxon>
        <taxon>eudicotyledons</taxon>
        <taxon>Gunneridae</taxon>
        <taxon>Pentapetalae</taxon>
        <taxon>Caryophyllales</taxon>
        <taxon>Cactineae</taxon>
        <taxon>Cactaceae</taxon>
        <taxon>Cactoideae</taxon>
        <taxon>Echinocereeae</taxon>
        <taxon>Carnegiea</taxon>
    </lineage>
</organism>
<sequence length="438" mass="50070">MTMDGTCGNQKVPNKNGDECDFGSDHQQSISLRDSEVNVPSDSKVFKTSWFKKDRIQKGTLEYTRNDEHGCIDVCRTQENCFNATVLKKVTLTVVVRKSIQSHNTFTQNLRDFLKTSGAGDVYEEFFPRNDLLCDPTKYLPTVVELLRIHAELCHFNKCDYVFYNWWLDHFYRGELSLVSGQNQRKNSPPQVSSRPCISILKVTREGELAAFIAFWLSHLGCYTTVDFRDGCITSKGQRLSLLPAVLGYIYHGLRQAASHPDHPVDAGATLPIHYVIAELFPRLYSHRPDHKCLKEYPTRGLAEILLIWGCRVMIFSISYSLSSICWLSSKIEEIFGIVESVAQIEESVDIDRGQLDNLSNEASNMRLKEQEILKEEERINKIREDLTRAISLDLKKKEAEQVKADLAEARFPKLQDLDKEKDYLKNLIGSVISFNNV</sequence>
<accession>A0A9Q1JKM7</accession>
<evidence type="ECO:0000313" key="3">
    <source>
        <dbReference type="Proteomes" id="UP001153076"/>
    </source>
</evidence>
<reference evidence="2" key="1">
    <citation type="submission" date="2022-04" db="EMBL/GenBank/DDBJ databases">
        <title>Carnegiea gigantea Genome sequencing and assembly v2.</title>
        <authorList>
            <person name="Copetti D."/>
            <person name="Sanderson M.J."/>
            <person name="Burquez A."/>
            <person name="Wojciechowski M.F."/>
        </authorList>
    </citation>
    <scope>NUCLEOTIDE SEQUENCE</scope>
    <source>
        <strain evidence="2">SGP5-SGP5p</strain>
        <tissue evidence="2">Aerial part</tissue>
    </source>
</reference>
<gene>
    <name evidence="2" type="ORF">Cgig2_023108</name>
</gene>
<name>A0A9Q1JKM7_9CARY</name>
<dbReference type="EMBL" id="JAKOGI010001865">
    <property type="protein sequence ID" value="KAJ8423786.1"/>
    <property type="molecule type" value="Genomic_DNA"/>
</dbReference>
<feature type="coiled-coil region" evidence="1">
    <location>
        <begin position="342"/>
        <end position="386"/>
    </location>
</feature>
<protein>
    <recommendedName>
        <fullName evidence="4">Aminotransferase-like plant mobile domain-containing protein</fullName>
    </recommendedName>
</protein>
<evidence type="ECO:0008006" key="4">
    <source>
        <dbReference type="Google" id="ProtNLM"/>
    </source>
</evidence>
<dbReference type="AlphaFoldDB" id="A0A9Q1JKM7"/>
<keyword evidence="3" id="KW-1185">Reference proteome</keyword>
<evidence type="ECO:0000256" key="1">
    <source>
        <dbReference type="SAM" id="Coils"/>
    </source>
</evidence>
<comment type="caution">
    <text evidence="2">The sequence shown here is derived from an EMBL/GenBank/DDBJ whole genome shotgun (WGS) entry which is preliminary data.</text>
</comment>
<proteinExistence type="predicted"/>